<keyword evidence="6" id="KW-0067">ATP-binding</keyword>
<dbReference type="GO" id="GO:0005886">
    <property type="term" value="C:plasma membrane"/>
    <property type="evidence" value="ECO:0007669"/>
    <property type="project" value="UniProtKB-ARBA"/>
</dbReference>
<dbReference type="Pfam" id="PF13614">
    <property type="entry name" value="AAA_31"/>
    <property type="match status" value="1"/>
</dbReference>
<dbReference type="EC" id="2.7.10.2" evidence="2"/>
<dbReference type="GO" id="GO:0005524">
    <property type="term" value="F:ATP binding"/>
    <property type="evidence" value="ECO:0007669"/>
    <property type="project" value="UniProtKB-KW"/>
</dbReference>
<dbReference type="CDD" id="cd05387">
    <property type="entry name" value="BY-kinase"/>
    <property type="match status" value="1"/>
</dbReference>
<evidence type="ECO:0000256" key="2">
    <source>
        <dbReference type="ARBA" id="ARBA00011903"/>
    </source>
</evidence>
<accession>A0A6C0P6U2</accession>
<dbReference type="Proteomes" id="UP000479114">
    <property type="component" value="Chromosome"/>
</dbReference>
<protein>
    <recommendedName>
        <fullName evidence="2">non-specific protein-tyrosine kinase</fullName>
        <ecNumber evidence="2">2.7.10.2</ecNumber>
    </recommendedName>
</protein>
<dbReference type="EMBL" id="CP048286">
    <property type="protein sequence ID" value="QHW34310.1"/>
    <property type="molecule type" value="Genomic_DNA"/>
</dbReference>
<keyword evidence="5 10" id="KW-0418">Kinase</keyword>
<evidence type="ECO:0000256" key="8">
    <source>
        <dbReference type="ARBA" id="ARBA00051245"/>
    </source>
</evidence>
<keyword evidence="4" id="KW-0547">Nucleotide-binding</keyword>
<dbReference type="InterPro" id="IPR005702">
    <property type="entry name" value="Wzc-like_C"/>
</dbReference>
<dbReference type="KEGG" id="prz:GZH47_28295"/>
<proteinExistence type="inferred from homology"/>
<dbReference type="PANTHER" id="PTHR32309:SF13">
    <property type="entry name" value="FERRIC ENTEROBACTIN TRANSPORT PROTEIN FEPE"/>
    <property type="match status" value="1"/>
</dbReference>
<evidence type="ECO:0000256" key="1">
    <source>
        <dbReference type="ARBA" id="ARBA00007316"/>
    </source>
</evidence>
<evidence type="ECO:0000256" key="3">
    <source>
        <dbReference type="ARBA" id="ARBA00022679"/>
    </source>
</evidence>
<dbReference type="NCBIfam" id="TIGR01007">
    <property type="entry name" value="eps_fam"/>
    <property type="match status" value="1"/>
</dbReference>
<feature type="domain" description="AAA" evidence="9">
    <location>
        <begin position="104"/>
        <end position="235"/>
    </location>
</feature>
<keyword evidence="11" id="KW-1185">Reference proteome</keyword>
<evidence type="ECO:0000313" key="10">
    <source>
        <dbReference type="EMBL" id="QHW34310.1"/>
    </source>
</evidence>
<gene>
    <name evidence="10" type="ORF">GZH47_28295</name>
</gene>
<sequence>MIGSNRKPTWNGIWACRRSCKFRPFAKWICAARRRRKRQRKRVNNHVQPTNQFSVSNTRPIITDLNPLSPISEAYRTLRTNLQYAGVDRSLQLLMVTSASPREGKTTTINNLAAAYAQADKSVLLIDADLRKPTAHQTFQLSNRCGLTHVLAGNASAREAVKETHIRNLSVMPSGSIPPNPSELLASRKMDLLLDELRQMFDLVLIDTPPVLAVSDAQIMASRCDGVLLVINAKSVKRQHALKARDALHFVQAKIVGVAMNQTAASELNGYYSYMQASAE</sequence>
<dbReference type="GO" id="GO:0042802">
    <property type="term" value="F:identical protein binding"/>
    <property type="evidence" value="ECO:0007669"/>
    <property type="project" value="UniProtKB-ARBA"/>
</dbReference>
<name>A0A6C0P6U2_9BACL</name>
<dbReference type="PANTHER" id="PTHR32309">
    <property type="entry name" value="TYROSINE-PROTEIN KINASE"/>
    <property type="match status" value="1"/>
</dbReference>
<evidence type="ECO:0000259" key="9">
    <source>
        <dbReference type="Pfam" id="PF13614"/>
    </source>
</evidence>
<comment type="catalytic activity">
    <reaction evidence="8">
        <text>L-tyrosyl-[protein] + ATP = O-phospho-L-tyrosyl-[protein] + ADP + H(+)</text>
        <dbReference type="Rhea" id="RHEA:10596"/>
        <dbReference type="Rhea" id="RHEA-COMP:10136"/>
        <dbReference type="Rhea" id="RHEA-COMP:20101"/>
        <dbReference type="ChEBI" id="CHEBI:15378"/>
        <dbReference type="ChEBI" id="CHEBI:30616"/>
        <dbReference type="ChEBI" id="CHEBI:46858"/>
        <dbReference type="ChEBI" id="CHEBI:61978"/>
        <dbReference type="ChEBI" id="CHEBI:456216"/>
        <dbReference type="EC" id="2.7.10.2"/>
    </reaction>
</comment>
<evidence type="ECO:0000256" key="7">
    <source>
        <dbReference type="ARBA" id="ARBA00023137"/>
    </source>
</evidence>
<dbReference type="GO" id="GO:0004715">
    <property type="term" value="F:non-membrane spanning protein tyrosine kinase activity"/>
    <property type="evidence" value="ECO:0007669"/>
    <property type="project" value="UniProtKB-EC"/>
</dbReference>
<dbReference type="SUPFAM" id="SSF52540">
    <property type="entry name" value="P-loop containing nucleoside triphosphate hydrolases"/>
    <property type="match status" value="1"/>
</dbReference>
<comment type="similarity">
    <text evidence="1">Belongs to the CpsD/CapB family.</text>
</comment>
<dbReference type="FunFam" id="3.40.50.300:FF:000527">
    <property type="entry name" value="Tyrosine-protein kinase etk"/>
    <property type="match status" value="1"/>
</dbReference>
<dbReference type="Gene3D" id="3.40.50.300">
    <property type="entry name" value="P-loop containing nucleotide triphosphate hydrolases"/>
    <property type="match status" value="1"/>
</dbReference>
<evidence type="ECO:0000256" key="6">
    <source>
        <dbReference type="ARBA" id="ARBA00022840"/>
    </source>
</evidence>
<dbReference type="AlphaFoldDB" id="A0A6C0P6U2"/>
<reference evidence="10 11" key="1">
    <citation type="submission" date="2020-02" db="EMBL/GenBank/DDBJ databases">
        <title>Paenibacillus sp. nov., isolated from rhizosphere soil of tomato.</title>
        <authorList>
            <person name="Weon H.-Y."/>
            <person name="Lee S.A."/>
        </authorList>
    </citation>
    <scope>NUCLEOTIDE SEQUENCE [LARGE SCALE GENOMIC DNA]</scope>
    <source>
        <strain evidence="10 11">14171R-81</strain>
    </source>
</reference>
<evidence type="ECO:0000256" key="4">
    <source>
        <dbReference type="ARBA" id="ARBA00022741"/>
    </source>
</evidence>
<keyword evidence="7" id="KW-0829">Tyrosine-protein kinase</keyword>
<keyword evidence="3" id="KW-0808">Transferase</keyword>
<evidence type="ECO:0000313" key="11">
    <source>
        <dbReference type="Proteomes" id="UP000479114"/>
    </source>
</evidence>
<dbReference type="InterPro" id="IPR027417">
    <property type="entry name" value="P-loop_NTPase"/>
</dbReference>
<organism evidence="10 11">
    <name type="scientific">Paenibacillus rhizovicinus</name>
    <dbReference type="NCBI Taxonomy" id="2704463"/>
    <lineage>
        <taxon>Bacteria</taxon>
        <taxon>Bacillati</taxon>
        <taxon>Bacillota</taxon>
        <taxon>Bacilli</taxon>
        <taxon>Bacillales</taxon>
        <taxon>Paenibacillaceae</taxon>
        <taxon>Paenibacillus</taxon>
    </lineage>
</organism>
<evidence type="ECO:0000256" key="5">
    <source>
        <dbReference type="ARBA" id="ARBA00022777"/>
    </source>
</evidence>
<dbReference type="InterPro" id="IPR025669">
    <property type="entry name" value="AAA_dom"/>
</dbReference>
<dbReference type="InterPro" id="IPR050445">
    <property type="entry name" value="Bact_polysacc_biosynth/exp"/>
</dbReference>